<dbReference type="KEGG" id="sla:SERLADRAFT_456306"/>
<reference evidence="1" key="1">
    <citation type="submission" date="2011-04" db="EMBL/GenBank/DDBJ databases">
        <title>Evolution of plant cell wall degrading machinery underlies the functional diversity of forest fungi.</title>
        <authorList>
            <consortium name="US DOE Joint Genome Institute (JGI-PGF)"/>
            <person name="Eastwood D.C."/>
            <person name="Floudas D."/>
            <person name="Binder M."/>
            <person name="Majcherczyk A."/>
            <person name="Schneider P."/>
            <person name="Aerts A."/>
            <person name="Asiegbu F.O."/>
            <person name="Baker S.E."/>
            <person name="Barry K."/>
            <person name="Bendiksby M."/>
            <person name="Blumentritt M."/>
            <person name="Coutinho P.M."/>
            <person name="Cullen D."/>
            <person name="Cullen D."/>
            <person name="Gathman A."/>
            <person name="Goodell B."/>
            <person name="Henrissat B."/>
            <person name="Ihrmark K."/>
            <person name="Kauserud H."/>
            <person name="Kohler A."/>
            <person name="LaButti K."/>
            <person name="Lapidus A."/>
            <person name="Lavin J.L."/>
            <person name="Lee Y.-H."/>
            <person name="Lindquist E."/>
            <person name="Lilly W."/>
            <person name="Lucas S."/>
            <person name="Morin E."/>
            <person name="Murat C."/>
            <person name="Oguiza J.A."/>
            <person name="Park J."/>
            <person name="Pisabarro A.G."/>
            <person name="Riley R."/>
            <person name="Rosling A."/>
            <person name="Salamov A."/>
            <person name="Schmidt O."/>
            <person name="Schmutz J."/>
            <person name="Skrede I."/>
            <person name="Stenlid J."/>
            <person name="Wiebenga A."/>
            <person name="Xie X."/>
            <person name="Kues U."/>
            <person name="Hibbett D.S."/>
            <person name="Hoffmeister D."/>
            <person name="Hogberg N."/>
            <person name="Martin F."/>
            <person name="Grigoriev I.V."/>
            <person name="Watkinson S.C."/>
        </authorList>
    </citation>
    <scope>NUCLEOTIDE SEQUENCE</scope>
    <source>
        <strain evidence="1">S7.9</strain>
    </source>
</reference>
<dbReference type="EMBL" id="GL945429">
    <property type="protein sequence ID" value="EGO28982.1"/>
    <property type="molecule type" value="Genomic_DNA"/>
</dbReference>
<organism>
    <name type="scientific">Serpula lacrymans var. lacrymans (strain S7.9)</name>
    <name type="common">Dry rot fungus</name>
    <dbReference type="NCBI Taxonomy" id="578457"/>
    <lineage>
        <taxon>Eukaryota</taxon>
        <taxon>Fungi</taxon>
        <taxon>Dikarya</taxon>
        <taxon>Basidiomycota</taxon>
        <taxon>Agaricomycotina</taxon>
        <taxon>Agaricomycetes</taxon>
        <taxon>Agaricomycetidae</taxon>
        <taxon>Boletales</taxon>
        <taxon>Coniophorineae</taxon>
        <taxon>Serpulaceae</taxon>
        <taxon>Serpula</taxon>
    </lineage>
</organism>
<evidence type="ECO:0000313" key="1">
    <source>
        <dbReference type="EMBL" id="EGO28982.1"/>
    </source>
</evidence>
<dbReference type="GeneID" id="18817299"/>
<dbReference type="HOGENOM" id="CLU_2533785_0_0_1"/>
<accession>F8NIU9</accession>
<proteinExistence type="predicted"/>
<sequence length="84" mass="9572">IANPGTESRLWLSLQARLVQYSKSKDHEDFCLVSSLFLHLLHHQTCPCPKGNQLCLYNHPYNPPANQCPKQPFSTHWGSNRSSP</sequence>
<name>F8NIU9_SERL9</name>
<dbReference type="Proteomes" id="UP000008064">
    <property type="component" value="Unassembled WGS sequence"/>
</dbReference>
<dbReference type="RefSeq" id="XP_007313224.1">
    <property type="nucleotide sequence ID" value="XM_007313162.1"/>
</dbReference>
<dbReference type="AlphaFoldDB" id="F8NIU9"/>
<feature type="non-terminal residue" evidence="1">
    <location>
        <position position="1"/>
    </location>
</feature>
<protein>
    <submittedName>
        <fullName evidence="1">Uncharacterized protein</fullName>
    </submittedName>
</protein>
<gene>
    <name evidence="1" type="ORF">SERLADRAFT_456306</name>
</gene>